<dbReference type="Proteomes" id="UP000594638">
    <property type="component" value="Unassembled WGS sequence"/>
</dbReference>
<organism evidence="1 2">
    <name type="scientific">Olea europaea subsp. europaea</name>
    <dbReference type="NCBI Taxonomy" id="158383"/>
    <lineage>
        <taxon>Eukaryota</taxon>
        <taxon>Viridiplantae</taxon>
        <taxon>Streptophyta</taxon>
        <taxon>Embryophyta</taxon>
        <taxon>Tracheophyta</taxon>
        <taxon>Spermatophyta</taxon>
        <taxon>Magnoliopsida</taxon>
        <taxon>eudicotyledons</taxon>
        <taxon>Gunneridae</taxon>
        <taxon>Pentapetalae</taxon>
        <taxon>asterids</taxon>
        <taxon>lamiids</taxon>
        <taxon>Lamiales</taxon>
        <taxon>Oleaceae</taxon>
        <taxon>Oleeae</taxon>
        <taxon>Olea</taxon>
    </lineage>
</organism>
<accession>A0A8S0RF24</accession>
<dbReference type="Gramene" id="OE9A024333T1">
    <property type="protein sequence ID" value="OE9A024333C1"/>
    <property type="gene ID" value="OE9A024333"/>
</dbReference>
<name>A0A8S0RF24_OLEEU</name>
<evidence type="ECO:0000313" key="1">
    <source>
        <dbReference type="EMBL" id="CAA2977804.1"/>
    </source>
</evidence>
<dbReference type="EMBL" id="CACTIH010003612">
    <property type="protein sequence ID" value="CAA2977804.1"/>
    <property type="molecule type" value="Genomic_DNA"/>
</dbReference>
<sequence>MWVYGFLLAGGSNRRGNSYQEACGVWAHAGDAITILIMWCCSRWSASLVLTPEAVESLGLEKGAGDILKKAEARVPVLDNQNSINKITADDNLALTVAE</sequence>
<comment type="caution">
    <text evidence="1">The sequence shown here is derived from an EMBL/GenBank/DDBJ whole genome shotgun (WGS) entry which is preliminary data.</text>
</comment>
<evidence type="ECO:0000313" key="2">
    <source>
        <dbReference type="Proteomes" id="UP000594638"/>
    </source>
</evidence>
<keyword evidence="2" id="KW-1185">Reference proteome</keyword>
<protein>
    <submittedName>
        <fullName evidence="1">Uncharacterized protein</fullName>
    </submittedName>
</protein>
<dbReference type="AlphaFoldDB" id="A0A8S0RF24"/>
<gene>
    <name evidence="1" type="ORF">OLEA9_A024333</name>
</gene>
<reference evidence="1 2" key="1">
    <citation type="submission" date="2019-12" db="EMBL/GenBank/DDBJ databases">
        <authorList>
            <person name="Alioto T."/>
            <person name="Alioto T."/>
            <person name="Gomez Garrido J."/>
        </authorList>
    </citation>
    <scope>NUCLEOTIDE SEQUENCE [LARGE SCALE GENOMIC DNA]</scope>
</reference>
<proteinExistence type="predicted"/>